<keyword evidence="1" id="KW-0472">Membrane</keyword>
<keyword evidence="3" id="KW-1185">Reference proteome</keyword>
<comment type="caution">
    <text evidence="2">The sequence shown here is derived from an EMBL/GenBank/DDBJ whole genome shotgun (WGS) entry which is preliminary data.</text>
</comment>
<sequence>MAYWAAFFLVLIVGFAIELFLGRRWWRYIWITVLSAILFGGVIAADYYWRTLDKEVWSGSISAWEHQEEWDEWIPGKEECETDSHGRKSCTKDRGHWEHHEAKNKIQTTDNGWMTVSESLDGKTEFNDRYPNSTAELAKFFPLGMPSASKHTYTNKVKGSYSLFRHTELDPKDYPGLPSYPDYVRDLIKVDRIVGDVPGKAKALDRLAAWNTKLNQDIPDPDKPGKTRSWKQVNVIFVNVGDDKPREYGYALQDRWQNGNKNDFIVSFSPAPDGTMKWVYAFSWSEVDILKLEVQDYMSEQGFGKDFSPIVDHVAQMVADKFERKQFAEFNYLQIEPSDISTVIIWGLELTLLGFYGYKAVRGYLRRRTSHDRSFDY</sequence>
<feature type="transmembrane region" description="Helical" evidence="1">
    <location>
        <begin position="6"/>
        <end position="21"/>
    </location>
</feature>
<keyword evidence="1" id="KW-0812">Transmembrane</keyword>
<keyword evidence="1" id="KW-1133">Transmembrane helix</keyword>
<dbReference type="AlphaFoldDB" id="A0A1V4HBR6"/>
<reference evidence="3" key="1">
    <citation type="submission" date="2016-07" db="EMBL/GenBank/DDBJ databases">
        <authorList>
            <person name="Florea S."/>
            <person name="Webb J.S."/>
            <person name="Jaromczyk J."/>
            <person name="Schardl C.L."/>
        </authorList>
    </citation>
    <scope>NUCLEOTIDE SEQUENCE [LARGE SCALE GENOMIC DNA]</scope>
    <source>
        <strain evidence="3">CY1</strain>
    </source>
</reference>
<dbReference type="EMBL" id="MBTG01000042">
    <property type="protein sequence ID" value="OPH49019.1"/>
    <property type="molecule type" value="Genomic_DNA"/>
</dbReference>
<gene>
    <name evidence="2" type="ORF">BC351_37955</name>
</gene>
<accession>A0A1V4HBR6</accession>
<proteinExistence type="predicted"/>
<protein>
    <submittedName>
        <fullName evidence="2">Uncharacterized protein</fullName>
    </submittedName>
</protein>
<feature type="transmembrane region" description="Helical" evidence="1">
    <location>
        <begin position="28"/>
        <end position="49"/>
    </location>
</feature>
<name>A0A1V4HBR6_9BACL</name>
<evidence type="ECO:0000313" key="2">
    <source>
        <dbReference type="EMBL" id="OPH49019.1"/>
    </source>
</evidence>
<organism evidence="2 3">
    <name type="scientific">Paenibacillus ferrarius</name>
    <dbReference type="NCBI Taxonomy" id="1469647"/>
    <lineage>
        <taxon>Bacteria</taxon>
        <taxon>Bacillati</taxon>
        <taxon>Bacillota</taxon>
        <taxon>Bacilli</taxon>
        <taxon>Bacillales</taxon>
        <taxon>Paenibacillaceae</taxon>
        <taxon>Paenibacillus</taxon>
    </lineage>
</organism>
<evidence type="ECO:0000256" key="1">
    <source>
        <dbReference type="SAM" id="Phobius"/>
    </source>
</evidence>
<dbReference type="Proteomes" id="UP000190626">
    <property type="component" value="Unassembled WGS sequence"/>
</dbReference>
<evidence type="ECO:0000313" key="3">
    <source>
        <dbReference type="Proteomes" id="UP000190626"/>
    </source>
</evidence>
<dbReference type="RefSeq" id="WP_208629874.1">
    <property type="nucleotide sequence ID" value="NZ_MBTG01000042.1"/>
</dbReference>
<dbReference type="STRING" id="1469647.BC351_37955"/>